<keyword evidence="3" id="KW-1185">Reference proteome</keyword>
<dbReference type="NCBIfam" id="TIGR01664">
    <property type="entry name" value="DNA-3'-Pase"/>
    <property type="match status" value="1"/>
</dbReference>
<dbReference type="PANTHER" id="PTHR12083:SF9">
    <property type="entry name" value="BIFUNCTIONAL POLYNUCLEOTIDE PHOSPHATASE_KINASE"/>
    <property type="match status" value="1"/>
</dbReference>
<dbReference type="Gene3D" id="3.40.50.1000">
    <property type="entry name" value="HAD superfamily/HAD-like"/>
    <property type="match status" value="1"/>
</dbReference>
<dbReference type="InterPro" id="IPR013954">
    <property type="entry name" value="PNK3P"/>
</dbReference>
<evidence type="ECO:0000313" key="2">
    <source>
        <dbReference type="EMBL" id="KAI5949985.1"/>
    </source>
</evidence>
<name>A0AAD5BB13_9ASCO</name>
<feature type="region of interest" description="Disordered" evidence="1">
    <location>
        <begin position="166"/>
        <end position="185"/>
    </location>
</feature>
<dbReference type="InterPro" id="IPR023214">
    <property type="entry name" value="HAD_sf"/>
</dbReference>
<organism evidence="2 3">
    <name type="scientific">Candida theae</name>
    <dbReference type="NCBI Taxonomy" id="1198502"/>
    <lineage>
        <taxon>Eukaryota</taxon>
        <taxon>Fungi</taxon>
        <taxon>Dikarya</taxon>
        <taxon>Ascomycota</taxon>
        <taxon>Saccharomycotina</taxon>
        <taxon>Pichiomycetes</taxon>
        <taxon>Debaryomycetaceae</taxon>
        <taxon>Candida/Lodderomyces clade</taxon>
        <taxon>Candida</taxon>
    </lineage>
</organism>
<dbReference type="NCBIfam" id="TIGR01662">
    <property type="entry name" value="HAD-SF-IIIA"/>
    <property type="match status" value="1"/>
</dbReference>
<dbReference type="SUPFAM" id="SSF56784">
    <property type="entry name" value="HAD-like"/>
    <property type="match status" value="1"/>
</dbReference>
<proteinExistence type="predicted"/>
<accession>A0AAD5BB13</accession>
<evidence type="ECO:0000313" key="3">
    <source>
        <dbReference type="Proteomes" id="UP001204833"/>
    </source>
</evidence>
<gene>
    <name evidence="2" type="ORF">KGF57_004495</name>
</gene>
<dbReference type="Pfam" id="PF08645">
    <property type="entry name" value="PNK3P"/>
    <property type="match status" value="1"/>
</dbReference>
<dbReference type="InterPro" id="IPR036412">
    <property type="entry name" value="HAD-like_sf"/>
</dbReference>
<dbReference type="GO" id="GO:0046404">
    <property type="term" value="F:ATP-dependent polydeoxyribonucleotide 5'-hydroxyl-kinase activity"/>
    <property type="evidence" value="ECO:0007669"/>
    <property type="project" value="TreeGrafter"/>
</dbReference>
<dbReference type="GO" id="GO:0003690">
    <property type="term" value="F:double-stranded DNA binding"/>
    <property type="evidence" value="ECO:0007669"/>
    <property type="project" value="TreeGrafter"/>
</dbReference>
<dbReference type="Proteomes" id="UP001204833">
    <property type="component" value="Unassembled WGS sequence"/>
</dbReference>
<feature type="compositionally biased region" description="Basic and acidic residues" evidence="1">
    <location>
        <begin position="174"/>
        <end position="185"/>
    </location>
</feature>
<dbReference type="GO" id="GO:0046403">
    <property type="term" value="F:polynucleotide 3'-phosphatase activity"/>
    <property type="evidence" value="ECO:0007669"/>
    <property type="project" value="TreeGrafter"/>
</dbReference>
<dbReference type="RefSeq" id="XP_051607032.1">
    <property type="nucleotide sequence ID" value="XM_051754010.1"/>
</dbReference>
<dbReference type="AlphaFoldDB" id="A0AAD5BB13"/>
<dbReference type="EMBL" id="JAIHNG010000161">
    <property type="protein sequence ID" value="KAI5949985.1"/>
    <property type="molecule type" value="Genomic_DNA"/>
</dbReference>
<protein>
    <submittedName>
        <fullName evidence="2">Pnk1</fullName>
    </submittedName>
</protein>
<dbReference type="GeneID" id="76152539"/>
<comment type="caution">
    <text evidence="2">The sequence shown here is derived from an EMBL/GenBank/DDBJ whole genome shotgun (WGS) entry which is preliminary data.</text>
</comment>
<evidence type="ECO:0000256" key="1">
    <source>
        <dbReference type="SAM" id="MobiDB-lite"/>
    </source>
</evidence>
<dbReference type="InterPro" id="IPR006551">
    <property type="entry name" value="Polynucleotide_phosphatase"/>
</dbReference>
<sequence>MGYDVISMIRKPSHVDSSDKLSSTLTSAKVIAEKVENDLKSTKFESGWETIGTHLIRNVSTPQVTGDKVKVAAFDLDGTLITTKSGLKFGKGPTDWKWWGNSSTKVPEAIAKLYETGYLIVIFTNQGSVVVNHGSKSYTNLKAKLSLVYKEFVKFEIKSIYMYASPKKPSKGHTSSDEKHKSTRKPEIGMWQDLEAVLTEQGKIIDYEASFFVGDAAGRRNDFSNSDLKFAQNAKIDFKTPEEFFEE</sequence>
<reference evidence="2 3" key="1">
    <citation type="journal article" date="2022" name="DNA Res.">
        <title>Genome analysis of five recently described species of the CUG-Ser clade uncovers Candida theae as a new hybrid lineage with pathogenic potential in the Candida parapsilosis species complex.</title>
        <authorList>
            <person name="Mixao V."/>
            <person name="Del Olmo V."/>
            <person name="Hegedusova E."/>
            <person name="Saus E."/>
            <person name="Pryszcz L."/>
            <person name="Cillingova A."/>
            <person name="Nosek J."/>
            <person name="Gabaldon T."/>
        </authorList>
    </citation>
    <scope>NUCLEOTIDE SEQUENCE [LARGE SCALE GENOMIC DNA]</scope>
    <source>
        <strain evidence="2 3">CBS 12239</strain>
    </source>
</reference>
<dbReference type="PANTHER" id="PTHR12083">
    <property type="entry name" value="BIFUNCTIONAL POLYNUCLEOTIDE PHOSPHATASE/KINASE"/>
    <property type="match status" value="1"/>
</dbReference>
<dbReference type="InterPro" id="IPR006549">
    <property type="entry name" value="HAD-SF_hydro_IIIA"/>
</dbReference>
<dbReference type="GO" id="GO:0006281">
    <property type="term" value="P:DNA repair"/>
    <property type="evidence" value="ECO:0007669"/>
    <property type="project" value="TreeGrafter"/>
</dbReference>